<keyword evidence="3" id="KW-1185">Reference proteome</keyword>
<feature type="region of interest" description="Disordered" evidence="1">
    <location>
        <begin position="1"/>
        <end position="25"/>
    </location>
</feature>
<reference evidence="2" key="1">
    <citation type="journal article" date="2019" name="bioRxiv">
        <title>The Genome of the Zebra Mussel, Dreissena polymorpha: A Resource for Invasive Species Research.</title>
        <authorList>
            <person name="McCartney M.A."/>
            <person name="Auch B."/>
            <person name="Kono T."/>
            <person name="Mallez S."/>
            <person name="Zhang Y."/>
            <person name="Obille A."/>
            <person name="Becker A."/>
            <person name="Abrahante J.E."/>
            <person name="Garbe J."/>
            <person name="Badalamenti J.P."/>
            <person name="Herman A."/>
            <person name="Mangelson H."/>
            <person name="Liachko I."/>
            <person name="Sullivan S."/>
            <person name="Sone E.D."/>
            <person name="Koren S."/>
            <person name="Silverstein K.A.T."/>
            <person name="Beckman K.B."/>
            <person name="Gohl D.M."/>
        </authorList>
    </citation>
    <scope>NUCLEOTIDE SEQUENCE</scope>
    <source>
        <strain evidence="2">Duluth1</strain>
        <tissue evidence="2">Whole animal</tissue>
    </source>
</reference>
<comment type="caution">
    <text evidence="2">The sequence shown here is derived from an EMBL/GenBank/DDBJ whole genome shotgun (WGS) entry which is preliminary data.</text>
</comment>
<dbReference type="AlphaFoldDB" id="A0A9D4QZN0"/>
<proteinExistence type="predicted"/>
<evidence type="ECO:0000256" key="1">
    <source>
        <dbReference type="SAM" id="MobiDB-lite"/>
    </source>
</evidence>
<name>A0A9D4QZN0_DREPO</name>
<evidence type="ECO:0000313" key="3">
    <source>
        <dbReference type="Proteomes" id="UP000828390"/>
    </source>
</evidence>
<sequence>MLSSYFSIPRQPSHEVLPEEDENDDDEEIDIFPFSCLHYPIVGRLSRIAGDGAVMLTSDSVFAFGLGVSSLSADMSRV</sequence>
<gene>
    <name evidence="2" type="ORF">DPMN_091897</name>
</gene>
<reference evidence="2" key="2">
    <citation type="submission" date="2020-11" db="EMBL/GenBank/DDBJ databases">
        <authorList>
            <person name="McCartney M.A."/>
            <person name="Auch B."/>
            <person name="Kono T."/>
            <person name="Mallez S."/>
            <person name="Becker A."/>
            <person name="Gohl D.M."/>
            <person name="Silverstein K.A.T."/>
            <person name="Koren S."/>
            <person name="Bechman K.B."/>
            <person name="Herman A."/>
            <person name="Abrahante J.E."/>
            <person name="Garbe J."/>
        </authorList>
    </citation>
    <scope>NUCLEOTIDE SEQUENCE</scope>
    <source>
        <strain evidence="2">Duluth1</strain>
        <tissue evidence="2">Whole animal</tissue>
    </source>
</reference>
<evidence type="ECO:0000313" key="2">
    <source>
        <dbReference type="EMBL" id="KAH3849494.1"/>
    </source>
</evidence>
<accession>A0A9D4QZN0</accession>
<dbReference type="EMBL" id="JAIWYP010000003">
    <property type="protein sequence ID" value="KAH3849494.1"/>
    <property type="molecule type" value="Genomic_DNA"/>
</dbReference>
<dbReference type="Proteomes" id="UP000828390">
    <property type="component" value="Unassembled WGS sequence"/>
</dbReference>
<organism evidence="2 3">
    <name type="scientific">Dreissena polymorpha</name>
    <name type="common">Zebra mussel</name>
    <name type="synonym">Mytilus polymorpha</name>
    <dbReference type="NCBI Taxonomy" id="45954"/>
    <lineage>
        <taxon>Eukaryota</taxon>
        <taxon>Metazoa</taxon>
        <taxon>Spiralia</taxon>
        <taxon>Lophotrochozoa</taxon>
        <taxon>Mollusca</taxon>
        <taxon>Bivalvia</taxon>
        <taxon>Autobranchia</taxon>
        <taxon>Heteroconchia</taxon>
        <taxon>Euheterodonta</taxon>
        <taxon>Imparidentia</taxon>
        <taxon>Neoheterodontei</taxon>
        <taxon>Myida</taxon>
        <taxon>Dreissenoidea</taxon>
        <taxon>Dreissenidae</taxon>
        <taxon>Dreissena</taxon>
    </lineage>
</organism>
<protein>
    <submittedName>
        <fullName evidence="2">Uncharacterized protein</fullName>
    </submittedName>
</protein>